<sequence length="961" mass="110052">MKNFACMDEKHIIVNYTIRPSQIRLGWIINAFMLILFSTCISAGQNFSHPRLYISNDTKEDFKRDIETSVWKNKYVDQRRARVEKYLRYCQEDQNWLVSRLQMNWKTTHDKVYLKGGDFSHSSGKAPVPTVRFSGSRDWAAEYRRPPLEEVEPYFDDPRGFYLKNQQSGEKEWVHPAETGFMIDKTNEQLMSIASDAAFLYWYTDDPKYAELAAPVFLTYIEGMFYRDAPIDLENSNQQHISGLATFEVIHEGILISLVSVYDFLHDYLEANGYNLQNSVAVFQKWGDQIIKNGIPDNNWNLFQARFLTYIAIVLDHNESYENGKGRQYFLDHTFNTSTDRQIALSESLLEYDQNTGIWPESASYSVHVITTLLRIITLLDHATNNNELANYDVIEKASLASFQYLFPNGYTIGFGDSKHKPLPPENFELLISNYRKYGAMEKEKLMSHLLNQMIEDGLYERKVKDLFQLFFYVDHINVDPTEKSKLSSLVTPTFYAPNVSLFNQRLGTGDEAIMASIAGSKGNHTHANGISLELFANNYAMGPDMGKGPSYWHEEHRDFYSRFPAHNTVVVDRRSDYEAMRSNHPFTIENSYPKSGNKTSDFDKITYAHVSFLEPTTISEQQRFTALIKSNLLTERGYVVDVFRSMKQGGGDELHEYIYHNIGQKIEFKSSDGQLLTPLPTEELNASKGELKGFNYFTDQGKIETAQDVTALFAIESEDKVDNLMKVWIKGDEGQTIFSVKSPKSNAISEGTAPADLVDSPLPTFIISKQKESWESPFALVFNPYFEEGENPIANVVYSSIEKYPRAQIIEVALSDGETKDQLVINASENDIAKNDDFYQNGFLSVKRFAGSSGEFDFLFLSGMNKYQQDGWEISAIGKVFTAAIERSTEGYTIHSDQPIEVILKHPLSSKPPVINFYENGINVGSRNARRNRHNEQQVIFKIDKKYEKVELTYPSKIKK</sequence>
<feature type="transmembrane region" description="Helical" evidence="1">
    <location>
        <begin position="25"/>
        <end position="44"/>
    </location>
</feature>
<feature type="domain" description="Endo-acting ulvan lyase 2nd" evidence="2">
    <location>
        <begin position="356"/>
        <end position="465"/>
    </location>
</feature>
<evidence type="ECO:0000256" key="1">
    <source>
        <dbReference type="SAM" id="Phobius"/>
    </source>
</evidence>
<dbReference type="Pfam" id="PF26377">
    <property type="entry name" value="Ulvan_lyase_2nd"/>
    <property type="match status" value="1"/>
</dbReference>
<evidence type="ECO:0000259" key="2">
    <source>
        <dbReference type="Pfam" id="PF26377"/>
    </source>
</evidence>
<dbReference type="AlphaFoldDB" id="A0AA37SR90"/>
<dbReference type="Gene3D" id="1.50.10.100">
    <property type="entry name" value="Chondroitin AC/alginate lyase"/>
    <property type="match status" value="1"/>
</dbReference>
<gene>
    <name evidence="3" type="ORF">GCM10007940_30760</name>
</gene>
<reference evidence="3" key="1">
    <citation type="journal article" date="2014" name="Int. J. Syst. Evol. Microbiol.">
        <title>Complete genome sequence of Corynebacterium casei LMG S-19264T (=DSM 44701T), isolated from a smear-ripened cheese.</title>
        <authorList>
            <consortium name="US DOE Joint Genome Institute (JGI-PGF)"/>
            <person name="Walter F."/>
            <person name="Albersmeier A."/>
            <person name="Kalinowski J."/>
            <person name="Ruckert C."/>
        </authorList>
    </citation>
    <scope>NUCLEOTIDE SEQUENCE</scope>
    <source>
        <strain evidence="3">NBRC 108769</strain>
    </source>
</reference>
<evidence type="ECO:0000313" key="3">
    <source>
        <dbReference type="EMBL" id="GLR18460.1"/>
    </source>
</evidence>
<comment type="caution">
    <text evidence="3">The sequence shown here is derived from an EMBL/GenBank/DDBJ whole genome shotgun (WGS) entry which is preliminary data.</text>
</comment>
<dbReference type="RefSeq" id="WP_235293822.1">
    <property type="nucleotide sequence ID" value="NZ_BSOH01000020.1"/>
</dbReference>
<proteinExistence type="predicted"/>
<protein>
    <recommendedName>
        <fullName evidence="2">Endo-acting ulvan lyase 2nd domain-containing protein</fullName>
    </recommendedName>
</protein>
<dbReference type="SUPFAM" id="SSF48230">
    <property type="entry name" value="Chondroitin AC/alginate lyase"/>
    <property type="match status" value="1"/>
</dbReference>
<keyword evidence="1" id="KW-0472">Membrane</keyword>
<dbReference type="InterPro" id="IPR008929">
    <property type="entry name" value="Chondroitin_lyas"/>
</dbReference>
<keyword evidence="1" id="KW-0812">Transmembrane</keyword>
<reference evidence="3" key="2">
    <citation type="submission" date="2023-01" db="EMBL/GenBank/DDBJ databases">
        <title>Draft genome sequence of Portibacter lacus strain NBRC 108769.</title>
        <authorList>
            <person name="Sun Q."/>
            <person name="Mori K."/>
        </authorList>
    </citation>
    <scope>NUCLEOTIDE SEQUENCE</scope>
    <source>
        <strain evidence="3">NBRC 108769</strain>
    </source>
</reference>
<dbReference type="InterPro" id="IPR058849">
    <property type="entry name" value="Ulvan_lyase_2nd"/>
</dbReference>
<evidence type="ECO:0000313" key="4">
    <source>
        <dbReference type="Proteomes" id="UP001156666"/>
    </source>
</evidence>
<accession>A0AA37SR90</accession>
<keyword evidence="4" id="KW-1185">Reference proteome</keyword>
<organism evidence="3 4">
    <name type="scientific">Portibacter lacus</name>
    <dbReference type="NCBI Taxonomy" id="1099794"/>
    <lineage>
        <taxon>Bacteria</taxon>
        <taxon>Pseudomonadati</taxon>
        <taxon>Bacteroidota</taxon>
        <taxon>Saprospiria</taxon>
        <taxon>Saprospirales</taxon>
        <taxon>Haliscomenobacteraceae</taxon>
        <taxon>Portibacter</taxon>
    </lineage>
</organism>
<dbReference type="Proteomes" id="UP001156666">
    <property type="component" value="Unassembled WGS sequence"/>
</dbReference>
<dbReference type="EMBL" id="BSOH01000020">
    <property type="protein sequence ID" value="GLR18460.1"/>
    <property type="molecule type" value="Genomic_DNA"/>
</dbReference>
<keyword evidence="1" id="KW-1133">Transmembrane helix</keyword>
<name>A0AA37SR90_9BACT</name>
<dbReference type="Gene3D" id="2.70.98.70">
    <property type="match status" value="1"/>
</dbReference>